<dbReference type="Pfam" id="PF12698">
    <property type="entry name" value="ABC2_membrane_3"/>
    <property type="match status" value="1"/>
</dbReference>
<sequence length="378" mass="41547">MNSLRIAENVIKRAFRHKKQLLILILLPIIIIGMMTKLIDEQGTKRVSQVGYVNLDHGVMGASLIDYLKSHVNADFIELSKKDLATIQGQKVNVTLHIPEDFSQGISEPQMGNVTLQSTESIPVYEALKAETNHYMTSLYVIDKLADTSVIPHFLTSMEDTKPANAPITNDDLEADTPSVGYEGLLISIGFITIFMMMLILITMDTLIEDKKRLTLARIFSHPVKEWEVVTGNLLGSLSLGMLQLIPILITLKIVFGIPWGNVFIGMAIILLAFLIMTTLLGIGLIGIIKNNFNPLLIITTVVIPTSILGGTFIPASMMPDTINKIAYIVPQKWVMASLTKILGGEPLHAVLLHIGVILLFGLAFATFGTHSLKPLND</sequence>
<keyword evidence="11" id="KW-1185">Reference proteome</keyword>
<dbReference type="Proteomes" id="UP000683246">
    <property type="component" value="Chromosome"/>
</dbReference>
<keyword evidence="5 8" id="KW-0812">Transmembrane</keyword>
<feature type="transmembrane region" description="Helical" evidence="8">
    <location>
        <begin position="264"/>
        <end position="289"/>
    </location>
</feature>
<keyword evidence="4" id="KW-1003">Cell membrane</keyword>
<dbReference type="GO" id="GO:0140359">
    <property type="term" value="F:ABC-type transporter activity"/>
    <property type="evidence" value="ECO:0007669"/>
    <property type="project" value="InterPro"/>
</dbReference>
<dbReference type="Gene3D" id="3.40.1710.10">
    <property type="entry name" value="abc type-2 transporter like domain"/>
    <property type="match status" value="1"/>
</dbReference>
<comment type="subcellular location">
    <subcellularLocation>
        <location evidence="1">Cell membrane</location>
        <topology evidence="1">Multi-pass membrane protein</topology>
    </subcellularLocation>
</comment>
<evidence type="ECO:0000256" key="4">
    <source>
        <dbReference type="ARBA" id="ARBA00022475"/>
    </source>
</evidence>
<feature type="transmembrane region" description="Helical" evidence="8">
    <location>
        <begin position="348"/>
        <end position="368"/>
    </location>
</feature>
<dbReference type="RefSeq" id="WP_212695128.1">
    <property type="nucleotide sequence ID" value="NZ_CP058649.1"/>
</dbReference>
<evidence type="ECO:0000256" key="8">
    <source>
        <dbReference type="SAM" id="Phobius"/>
    </source>
</evidence>
<evidence type="ECO:0000256" key="2">
    <source>
        <dbReference type="ARBA" id="ARBA00007783"/>
    </source>
</evidence>
<feature type="transmembrane region" description="Helical" evidence="8">
    <location>
        <begin position="185"/>
        <end position="208"/>
    </location>
</feature>
<evidence type="ECO:0000313" key="10">
    <source>
        <dbReference type="EMBL" id="QUI24433.1"/>
    </source>
</evidence>
<feature type="transmembrane region" description="Helical" evidence="8">
    <location>
        <begin position="296"/>
        <end position="314"/>
    </location>
</feature>
<evidence type="ECO:0000256" key="7">
    <source>
        <dbReference type="ARBA" id="ARBA00023136"/>
    </source>
</evidence>
<organism evidence="10 11">
    <name type="scientific">Vallitalea pronyensis</name>
    <dbReference type="NCBI Taxonomy" id="1348613"/>
    <lineage>
        <taxon>Bacteria</taxon>
        <taxon>Bacillati</taxon>
        <taxon>Bacillota</taxon>
        <taxon>Clostridia</taxon>
        <taxon>Lachnospirales</taxon>
        <taxon>Vallitaleaceae</taxon>
        <taxon>Vallitalea</taxon>
    </lineage>
</organism>
<protein>
    <submittedName>
        <fullName evidence="10">ABC transporter permease</fullName>
    </submittedName>
</protein>
<evidence type="ECO:0000256" key="6">
    <source>
        <dbReference type="ARBA" id="ARBA00022989"/>
    </source>
</evidence>
<dbReference type="EMBL" id="CP058649">
    <property type="protein sequence ID" value="QUI24433.1"/>
    <property type="molecule type" value="Genomic_DNA"/>
</dbReference>
<keyword evidence="7 8" id="KW-0472">Membrane</keyword>
<dbReference type="PROSITE" id="PS51012">
    <property type="entry name" value="ABC_TM2"/>
    <property type="match status" value="1"/>
</dbReference>
<dbReference type="InterPro" id="IPR013525">
    <property type="entry name" value="ABC2_TM"/>
</dbReference>
<proteinExistence type="inferred from homology"/>
<feature type="transmembrane region" description="Helical" evidence="8">
    <location>
        <begin position="21"/>
        <end position="39"/>
    </location>
</feature>
<evidence type="ECO:0000313" key="11">
    <source>
        <dbReference type="Proteomes" id="UP000683246"/>
    </source>
</evidence>
<dbReference type="InterPro" id="IPR047817">
    <property type="entry name" value="ABC2_TM_bact-type"/>
</dbReference>
<dbReference type="InterPro" id="IPR051449">
    <property type="entry name" value="ABC-2_transporter_component"/>
</dbReference>
<keyword evidence="6 8" id="KW-1133">Transmembrane helix</keyword>
<evidence type="ECO:0000256" key="3">
    <source>
        <dbReference type="ARBA" id="ARBA00022448"/>
    </source>
</evidence>
<evidence type="ECO:0000256" key="1">
    <source>
        <dbReference type="ARBA" id="ARBA00004651"/>
    </source>
</evidence>
<evidence type="ECO:0000256" key="5">
    <source>
        <dbReference type="ARBA" id="ARBA00022692"/>
    </source>
</evidence>
<dbReference type="GO" id="GO:0005886">
    <property type="term" value="C:plasma membrane"/>
    <property type="evidence" value="ECO:0007669"/>
    <property type="project" value="UniProtKB-SubCell"/>
</dbReference>
<dbReference type="PANTHER" id="PTHR30294">
    <property type="entry name" value="MEMBRANE COMPONENT OF ABC TRANSPORTER YHHJ-RELATED"/>
    <property type="match status" value="1"/>
</dbReference>
<feature type="transmembrane region" description="Helical" evidence="8">
    <location>
        <begin position="229"/>
        <end position="252"/>
    </location>
</feature>
<reference evidence="10" key="1">
    <citation type="submission" date="2020-07" db="EMBL/GenBank/DDBJ databases">
        <title>Vallitalea pronyensis genome.</title>
        <authorList>
            <person name="Postec A."/>
        </authorList>
    </citation>
    <scope>NUCLEOTIDE SEQUENCE</scope>
    <source>
        <strain evidence="10">FatNI3</strain>
    </source>
</reference>
<dbReference type="KEGG" id="vpy:HZI73_19960"/>
<dbReference type="PANTHER" id="PTHR30294:SF45">
    <property type="entry name" value="LINEARMYCIN RESISTANCE PERMEASE PROTEIN LNRN"/>
    <property type="match status" value="1"/>
</dbReference>
<feature type="domain" description="ABC transmembrane type-2" evidence="9">
    <location>
        <begin position="135"/>
        <end position="376"/>
    </location>
</feature>
<accession>A0A8J8SIE8</accession>
<keyword evidence="3" id="KW-0813">Transport</keyword>
<evidence type="ECO:0000259" key="9">
    <source>
        <dbReference type="PROSITE" id="PS51012"/>
    </source>
</evidence>
<dbReference type="AlphaFoldDB" id="A0A8J8SIE8"/>
<name>A0A8J8SIE8_9FIRM</name>
<gene>
    <name evidence="10" type="ORF">HZI73_19960</name>
</gene>
<comment type="similarity">
    <text evidence="2">Belongs to the ABC-2 integral membrane protein family.</text>
</comment>